<protein>
    <submittedName>
        <fullName evidence="1">Integrase, catalytic region</fullName>
    </submittedName>
</protein>
<organism evidence="1">
    <name type="scientific">mine drainage metagenome</name>
    <dbReference type="NCBI Taxonomy" id="410659"/>
    <lineage>
        <taxon>unclassified sequences</taxon>
        <taxon>metagenomes</taxon>
        <taxon>ecological metagenomes</taxon>
    </lineage>
</organism>
<dbReference type="EMBL" id="AUZX01010505">
    <property type="protein sequence ID" value="EQD47477.1"/>
    <property type="molecule type" value="Genomic_DNA"/>
</dbReference>
<reference evidence="1" key="1">
    <citation type="submission" date="2013-08" db="EMBL/GenBank/DDBJ databases">
        <authorList>
            <person name="Mendez C."/>
            <person name="Richter M."/>
            <person name="Ferrer M."/>
            <person name="Sanchez J."/>
        </authorList>
    </citation>
    <scope>NUCLEOTIDE SEQUENCE</scope>
</reference>
<comment type="caution">
    <text evidence="1">The sequence shown here is derived from an EMBL/GenBank/DDBJ whole genome shotgun (WGS) entry which is preliminary data.</text>
</comment>
<name>T0ZSG5_9ZZZZ</name>
<proteinExistence type="predicted"/>
<gene>
    <name evidence="1" type="ORF">B1A_14314</name>
</gene>
<evidence type="ECO:0000313" key="1">
    <source>
        <dbReference type="EMBL" id="EQD47477.1"/>
    </source>
</evidence>
<reference evidence="1" key="2">
    <citation type="journal article" date="2014" name="ISME J.">
        <title>Microbial stratification in low pH oxic and suboxic macroscopic growths along an acid mine drainage.</title>
        <authorList>
            <person name="Mendez-Garcia C."/>
            <person name="Mesa V."/>
            <person name="Sprenger R.R."/>
            <person name="Richter M."/>
            <person name="Diez M.S."/>
            <person name="Solano J."/>
            <person name="Bargiela R."/>
            <person name="Golyshina O.V."/>
            <person name="Manteca A."/>
            <person name="Ramos J.L."/>
            <person name="Gallego J.R."/>
            <person name="Llorente I."/>
            <person name="Martins Dos Santos V.A."/>
            <person name="Jensen O.N."/>
            <person name="Pelaez A.I."/>
            <person name="Sanchez J."/>
            <person name="Ferrer M."/>
        </authorList>
    </citation>
    <scope>NUCLEOTIDE SEQUENCE</scope>
</reference>
<feature type="non-terminal residue" evidence="1">
    <location>
        <position position="49"/>
    </location>
</feature>
<accession>T0ZSG5</accession>
<sequence>MLAKRGRVKERTNQSAPELIASTPNDIWSTDITYLPGPILGLFFYLYVV</sequence>
<dbReference type="AlphaFoldDB" id="T0ZSG5"/>